<dbReference type="GeneID" id="45542934"/>
<dbReference type="Proteomes" id="UP000614982">
    <property type="component" value="Unassembled WGS sequence"/>
</dbReference>
<dbReference type="EMBL" id="BLWA01000029">
    <property type="protein sequence ID" value="GFM95066.1"/>
    <property type="molecule type" value="Genomic_DNA"/>
</dbReference>
<dbReference type="RefSeq" id="WP_025260488.1">
    <property type="nucleotide sequence ID" value="NZ_BLWA01000029.1"/>
</dbReference>
<reference evidence="1 2" key="1">
    <citation type="submission" date="2020-05" db="EMBL/GenBank/DDBJ databases">
        <title>Genetic diversity of Pseudomonas cichorii.</title>
        <authorList>
            <person name="Tani S."/>
            <person name="Yagi H."/>
            <person name="Hashimoto S."/>
            <person name="Iiyama K."/>
            <person name="Furuya N."/>
        </authorList>
    </citation>
    <scope>NUCLEOTIDE SEQUENCE [LARGE SCALE GENOMIC DNA]</scope>
    <source>
        <strain evidence="1 2">LMG 2162</strain>
    </source>
</reference>
<name>A0ABQ1DVL6_PSECI</name>
<keyword evidence="2" id="KW-1185">Reference proteome</keyword>
<evidence type="ECO:0000313" key="2">
    <source>
        <dbReference type="Proteomes" id="UP000614982"/>
    </source>
</evidence>
<evidence type="ECO:0000313" key="1">
    <source>
        <dbReference type="EMBL" id="GFM95066.1"/>
    </source>
</evidence>
<gene>
    <name evidence="1" type="ORF">PSCICP_50380</name>
</gene>
<organism evidence="1 2">
    <name type="scientific">Pseudomonas cichorii</name>
    <dbReference type="NCBI Taxonomy" id="36746"/>
    <lineage>
        <taxon>Bacteria</taxon>
        <taxon>Pseudomonadati</taxon>
        <taxon>Pseudomonadota</taxon>
        <taxon>Gammaproteobacteria</taxon>
        <taxon>Pseudomonadales</taxon>
        <taxon>Pseudomonadaceae</taxon>
        <taxon>Pseudomonas</taxon>
    </lineage>
</organism>
<accession>A0ABQ1DVL6</accession>
<comment type="caution">
    <text evidence="1">The sequence shown here is derived from an EMBL/GenBank/DDBJ whole genome shotgun (WGS) entry which is preliminary data.</text>
</comment>
<proteinExistence type="predicted"/>
<protein>
    <submittedName>
        <fullName evidence="1">Uncharacterized protein</fullName>
    </submittedName>
</protein>
<sequence length="381" mass="42771">MATVNHVGKCRSLVEIEEIISQIESSDSETIFRFPIDTLGARHSPMHDASRLQMVVTLARQQLENGYLDFHPNAQEIDAQQAVCDYSPGIAGVRLSRGIRIGSREIDRRDVLTFATKRMQAMDAQDLDELVKGRCVDLMCVGGSKIQYLKPLFSSRGKAKEKDDMAPVMRKLVDRTMQQSRYALSEPLIDALALFSAELIQNTQDHAVKDHTGKPYLSHVEGLMMGWTRFYDSLHSEDFSGHPMLESYWSGEAGRTDTGMKSLRAFEVSFFDSGPGLVSRYTGQLVQDMSLEEERLALIQCLRHKSTSKSQSAAGEGLPSVLRQLRQIGGLMRIRTGRLSMFNAFEPCENRDLFDFQHWTKNSLSPVQGAVISILVPLRAH</sequence>